<comment type="caution">
    <text evidence="1">The sequence shown here is derived from an EMBL/GenBank/DDBJ whole genome shotgun (WGS) entry which is preliminary data.</text>
</comment>
<reference evidence="2" key="1">
    <citation type="journal article" date="2019" name="Int. J. Syst. Evol. Microbiol.">
        <title>The Global Catalogue of Microorganisms (GCM) 10K type strain sequencing project: providing services to taxonomists for standard genome sequencing and annotation.</title>
        <authorList>
            <consortium name="The Broad Institute Genomics Platform"/>
            <consortium name="The Broad Institute Genome Sequencing Center for Infectious Disease"/>
            <person name="Wu L."/>
            <person name="Ma J."/>
        </authorList>
    </citation>
    <scope>NUCLEOTIDE SEQUENCE [LARGE SCALE GENOMIC DNA]</scope>
    <source>
        <strain evidence="2">CGMCC 4.7177</strain>
    </source>
</reference>
<gene>
    <name evidence="1" type="ORF">ACFSFY_06815</name>
</gene>
<dbReference type="RefSeq" id="WP_381536528.1">
    <property type="nucleotide sequence ID" value="NZ_JBHUGI010000015.1"/>
</dbReference>
<sequence>MDSNTMGHPSIVAFTQGDVTGDRVIDQVYLTGTKTPESPFTQNITLHIKNGKTGITTSIQLRDNVGYNPSLFLGDFTGNGVDEILIGINTGGSGGVMIYYIVSFIGSKAQLLFDYNMYNHQYQYDVTYLNNYKVKVVSKANHEKYIIDLTTKGPEYLNEIYDKNGKLKSPITGFVDPLSGLYPVDFDSNKVFELLAYQKIAGRYHADSLGYMLNTLSWKENRFILQTQYLAIF</sequence>
<dbReference type="InterPro" id="IPR028994">
    <property type="entry name" value="Integrin_alpha_N"/>
</dbReference>
<evidence type="ECO:0000313" key="1">
    <source>
        <dbReference type="EMBL" id="MFD1927772.1"/>
    </source>
</evidence>
<name>A0ABW4SE44_9BACL</name>
<organism evidence="1 2">
    <name type="scientific">Sporosarcina siberiensis</name>
    <dbReference type="NCBI Taxonomy" id="1365606"/>
    <lineage>
        <taxon>Bacteria</taxon>
        <taxon>Bacillati</taxon>
        <taxon>Bacillota</taxon>
        <taxon>Bacilli</taxon>
        <taxon>Bacillales</taxon>
        <taxon>Caryophanaceae</taxon>
        <taxon>Sporosarcina</taxon>
    </lineage>
</organism>
<dbReference type="SUPFAM" id="SSF69318">
    <property type="entry name" value="Integrin alpha N-terminal domain"/>
    <property type="match status" value="1"/>
</dbReference>
<protein>
    <submittedName>
        <fullName evidence="1">VCBS repeat-containing protein</fullName>
    </submittedName>
</protein>
<keyword evidence="2" id="KW-1185">Reference proteome</keyword>
<accession>A0ABW4SE44</accession>
<dbReference type="EMBL" id="JBHUGI010000015">
    <property type="protein sequence ID" value="MFD1927772.1"/>
    <property type="molecule type" value="Genomic_DNA"/>
</dbReference>
<proteinExistence type="predicted"/>
<dbReference type="Proteomes" id="UP001597218">
    <property type="component" value="Unassembled WGS sequence"/>
</dbReference>
<evidence type="ECO:0000313" key="2">
    <source>
        <dbReference type="Proteomes" id="UP001597218"/>
    </source>
</evidence>